<dbReference type="EMBL" id="BQNJ01000002">
    <property type="protein sequence ID" value="GKH03008.1"/>
    <property type="molecule type" value="Genomic_DNA"/>
</dbReference>
<dbReference type="InterPro" id="IPR003723">
    <property type="entry name" value="Precorrin-6x_reduct"/>
</dbReference>
<dbReference type="PANTHER" id="PTHR36925:SF1">
    <property type="entry name" value="COBALT-PRECORRIN-6A REDUCTASE"/>
    <property type="match status" value="1"/>
</dbReference>
<dbReference type="InterPro" id="IPR014776">
    <property type="entry name" value="4pyrrole_Mease_sub2"/>
</dbReference>
<dbReference type="NCBIfam" id="TIGR00715">
    <property type="entry name" value="precor6x_red"/>
    <property type="match status" value="1"/>
</dbReference>
<evidence type="ECO:0000313" key="9">
    <source>
        <dbReference type="Proteomes" id="UP001055091"/>
    </source>
</evidence>
<comment type="pathway">
    <text evidence="1">Cofactor biosynthesis; adenosylcobalamin biosynthesis.</text>
</comment>
<dbReference type="PROSITE" id="PS51014">
    <property type="entry name" value="COBK_CBIJ"/>
    <property type="match status" value="1"/>
</dbReference>
<reference evidence="8" key="1">
    <citation type="submission" date="2022-01" db="EMBL/GenBank/DDBJ databases">
        <title>Novel bile acid biosynthetic pathways are enriched in the microbiome of centenarians.</title>
        <authorList>
            <person name="Sato Y."/>
            <person name="Atarashi K."/>
            <person name="Plichta R.D."/>
            <person name="Arai Y."/>
            <person name="Sasajima S."/>
            <person name="Kearney M.S."/>
            <person name="Suda W."/>
            <person name="Takeshita K."/>
            <person name="Sasaki T."/>
            <person name="Okamoto S."/>
            <person name="Skelly N.A."/>
            <person name="Okamura Y."/>
            <person name="Vlamakis H."/>
            <person name="Li Y."/>
            <person name="Tanoue T."/>
            <person name="Takei H."/>
            <person name="Nittono H."/>
            <person name="Narushima S."/>
            <person name="Irie J."/>
            <person name="Itoh H."/>
            <person name="Moriya K."/>
            <person name="Sugiura Y."/>
            <person name="Suematsu M."/>
            <person name="Moritoki N."/>
            <person name="Shibata S."/>
            <person name="Littman R.D."/>
            <person name="Fischbach A.M."/>
            <person name="Uwamino Y."/>
            <person name="Inoue T."/>
            <person name="Honda A."/>
            <person name="Hattori M."/>
            <person name="Murai T."/>
            <person name="Xavier J.R."/>
            <person name="Hirose N."/>
            <person name="Honda K."/>
        </authorList>
    </citation>
    <scope>NUCLEOTIDE SEQUENCE</scope>
    <source>
        <strain evidence="8">CE91-St55</strain>
    </source>
</reference>
<dbReference type="AlphaFoldDB" id="A0AA37N4W7"/>
<dbReference type="InterPro" id="IPR035996">
    <property type="entry name" value="4pyrrol_Methylase_sf"/>
</dbReference>
<organism evidence="8 9">
    <name type="scientific">Hungatella hathewayi</name>
    <dbReference type="NCBI Taxonomy" id="154046"/>
    <lineage>
        <taxon>Bacteria</taxon>
        <taxon>Bacillati</taxon>
        <taxon>Bacillota</taxon>
        <taxon>Clostridia</taxon>
        <taxon>Lachnospirales</taxon>
        <taxon>Lachnospiraceae</taxon>
        <taxon>Hungatella</taxon>
    </lineage>
</organism>
<dbReference type="CDD" id="cd11644">
    <property type="entry name" value="Precorrin-6Y-MT"/>
    <property type="match status" value="1"/>
</dbReference>
<dbReference type="GO" id="GO:0009236">
    <property type="term" value="P:cobalamin biosynthetic process"/>
    <property type="evidence" value="ECO:0007669"/>
    <property type="project" value="UniProtKB-KW"/>
</dbReference>
<evidence type="ECO:0000256" key="2">
    <source>
        <dbReference type="ARBA" id="ARBA00022573"/>
    </source>
</evidence>
<dbReference type="Pfam" id="PF00590">
    <property type="entry name" value="TP_methylase"/>
    <property type="match status" value="1"/>
</dbReference>
<proteinExistence type="predicted"/>
<dbReference type="InterPro" id="IPR000878">
    <property type="entry name" value="4pyrrol_Mease"/>
</dbReference>
<keyword evidence="6" id="KW-0560">Oxidoreductase</keyword>
<dbReference type="GO" id="GO:0016994">
    <property type="term" value="F:precorrin-6A reductase activity"/>
    <property type="evidence" value="ECO:0007669"/>
    <property type="project" value="InterPro"/>
</dbReference>
<keyword evidence="4" id="KW-0808">Transferase</keyword>
<gene>
    <name evidence="8" type="ORF">CE91St55_49890</name>
</gene>
<name>A0AA37N4W7_9FIRM</name>
<dbReference type="InterPro" id="IPR014777">
    <property type="entry name" value="4pyrrole_Mease_sub1"/>
</dbReference>
<dbReference type="Gene3D" id="3.40.1010.10">
    <property type="entry name" value="Cobalt-precorrin-4 Transmethylase, Domain 1"/>
    <property type="match status" value="1"/>
</dbReference>
<accession>A0AA37N4W7</accession>
<dbReference type="GO" id="GO:0032259">
    <property type="term" value="P:methylation"/>
    <property type="evidence" value="ECO:0007669"/>
    <property type="project" value="UniProtKB-KW"/>
</dbReference>
<evidence type="ECO:0000256" key="6">
    <source>
        <dbReference type="ARBA" id="ARBA00023002"/>
    </source>
</evidence>
<evidence type="ECO:0000256" key="3">
    <source>
        <dbReference type="ARBA" id="ARBA00022603"/>
    </source>
</evidence>
<evidence type="ECO:0000256" key="5">
    <source>
        <dbReference type="ARBA" id="ARBA00022691"/>
    </source>
</evidence>
<feature type="domain" description="Tetrapyrrole methylase" evidence="7">
    <location>
        <begin position="277"/>
        <end position="474"/>
    </location>
</feature>
<dbReference type="Pfam" id="PF02571">
    <property type="entry name" value="CbiJ"/>
    <property type="match status" value="1"/>
</dbReference>
<dbReference type="Proteomes" id="UP001055091">
    <property type="component" value="Unassembled WGS sequence"/>
</dbReference>
<dbReference type="PANTHER" id="PTHR36925">
    <property type="entry name" value="COBALT-PRECORRIN-6A REDUCTASE"/>
    <property type="match status" value="1"/>
</dbReference>
<dbReference type="SUPFAM" id="SSF53790">
    <property type="entry name" value="Tetrapyrrole methylase"/>
    <property type="match status" value="1"/>
</dbReference>
<keyword evidence="3" id="KW-0489">Methyltransferase</keyword>
<comment type="caution">
    <text evidence="8">The sequence shown here is derived from an EMBL/GenBank/DDBJ whole genome shotgun (WGS) entry which is preliminary data.</text>
</comment>
<evidence type="ECO:0000259" key="7">
    <source>
        <dbReference type="Pfam" id="PF00590"/>
    </source>
</evidence>
<evidence type="ECO:0000256" key="1">
    <source>
        <dbReference type="ARBA" id="ARBA00004953"/>
    </source>
</evidence>
<dbReference type="InterPro" id="IPR012818">
    <property type="entry name" value="CbiE"/>
</dbReference>
<dbReference type="Gene3D" id="3.30.950.10">
    <property type="entry name" value="Methyltransferase, Cobalt-precorrin-4 Transmethylase, Domain 2"/>
    <property type="match status" value="1"/>
</dbReference>
<keyword evidence="2" id="KW-0169">Cobalamin biosynthesis</keyword>
<keyword evidence="5" id="KW-0949">S-adenosyl-L-methionine</keyword>
<dbReference type="GO" id="GO:0008276">
    <property type="term" value="F:protein methyltransferase activity"/>
    <property type="evidence" value="ECO:0007669"/>
    <property type="project" value="InterPro"/>
</dbReference>
<sequence>MCRILIFGGTTEGRLLAEYCMQQEIAVCVSVVSGYGADLLPESRLIHVISGRMEEKEMEEFMSRESIRTVFDATHPYAVEATVNIKEACKRSGASYVRVERESAAENGGGGREASASQTVYVDSASEAARYLKDREGGILVTTGSRELAAFTAIPGYEDRLFARVLPSAAVICACEELGIKGKHVIAMQGPFSEELNRAMMEQLGVRYLVTKEAGTAGGFLEKLSAASALSVTTVVIGRPSEDRDGVSLEEAKKLLMESKLQTCSMAGSENTSAKRKISLMGTGMGGRGQMTLAVAEELKRCDVLFGAKRMTEAAETLGAPADGILRIPIYGNREILEWLENHPEYRNAGVLYSGDTGFYSGASGMAAMLLQEPYCDIYDYCIYPGISSVSYLCAKMGRSWEQVKLISLHGRDCDVSLEVSQNPAVFTLLGGVHTVKELCEQLLNHGLSNVRMTVGERLSYSDERIVAGTPEQLAAMECSSLAVVMMERDEGREGTR</sequence>
<evidence type="ECO:0000313" key="8">
    <source>
        <dbReference type="EMBL" id="GKH03008.1"/>
    </source>
</evidence>
<evidence type="ECO:0000256" key="4">
    <source>
        <dbReference type="ARBA" id="ARBA00022679"/>
    </source>
</evidence>
<dbReference type="RefSeq" id="WP_118040019.1">
    <property type="nucleotide sequence ID" value="NZ_BQNJ01000002.1"/>
</dbReference>
<dbReference type="NCBIfam" id="TIGR02467">
    <property type="entry name" value="CbiE"/>
    <property type="match status" value="1"/>
</dbReference>
<protein>
    <recommendedName>
        <fullName evidence="7">Tetrapyrrole methylase domain-containing protein</fullName>
    </recommendedName>
</protein>